<feature type="region of interest" description="Disordered" evidence="16">
    <location>
        <begin position="797"/>
        <end position="829"/>
    </location>
</feature>
<dbReference type="GO" id="GO:0005634">
    <property type="term" value="C:nucleus"/>
    <property type="evidence" value="ECO:0007669"/>
    <property type="project" value="UniProtKB-SubCell"/>
</dbReference>
<feature type="compositionally biased region" description="Basic residues" evidence="16">
    <location>
        <begin position="78"/>
        <end position="91"/>
    </location>
</feature>
<keyword evidence="3 14" id="KW-0436">Ligase</keyword>
<proteinExistence type="inferred from homology"/>
<dbReference type="InterPro" id="IPR016059">
    <property type="entry name" value="DNA_ligase_ATP-dep_CS"/>
</dbReference>
<dbReference type="Gene3D" id="2.40.50.140">
    <property type="entry name" value="Nucleic acid-binding proteins"/>
    <property type="match status" value="1"/>
</dbReference>
<dbReference type="EMBL" id="JANBPY010000397">
    <property type="protein sequence ID" value="KAJ1967090.1"/>
    <property type="molecule type" value="Genomic_DNA"/>
</dbReference>
<dbReference type="SUPFAM" id="SSF117018">
    <property type="entry name" value="ATP-dependent DNA ligase DNA-binding domain"/>
    <property type="match status" value="1"/>
</dbReference>
<dbReference type="PROSITE" id="PS50160">
    <property type="entry name" value="DNA_LIGASE_A3"/>
    <property type="match status" value="1"/>
</dbReference>
<dbReference type="InterPro" id="IPR012310">
    <property type="entry name" value="DNA_ligase_ATP-dep_cent"/>
</dbReference>
<dbReference type="NCBIfam" id="TIGR00574">
    <property type="entry name" value="dnl1"/>
    <property type="match status" value="1"/>
</dbReference>
<reference evidence="18" key="1">
    <citation type="submission" date="2022-07" db="EMBL/GenBank/DDBJ databases">
        <title>Phylogenomic reconstructions and comparative analyses of Kickxellomycotina fungi.</title>
        <authorList>
            <person name="Reynolds N.K."/>
            <person name="Stajich J.E."/>
            <person name="Barry K."/>
            <person name="Grigoriev I.V."/>
            <person name="Crous P."/>
            <person name="Smith M.E."/>
        </authorList>
    </citation>
    <scope>NUCLEOTIDE SEQUENCE</scope>
    <source>
        <strain evidence="18">RSA 1196</strain>
    </source>
</reference>
<dbReference type="FunFam" id="2.40.50.140:FF:000062">
    <property type="entry name" value="DNA ligase"/>
    <property type="match status" value="1"/>
</dbReference>
<feature type="region of interest" description="Disordered" evidence="16">
    <location>
        <begin position="1"/>
        <end position="134"/>
    </location>
</feature>
<evidence type="ECO:0000256" key="7">
    <source>
        <dbReference type="ARBA" id="ARBA00022763"/>
    </source>
</evidence>
<dbReference type="SUPFAM" id="SSF56091">
    <property type="entry name" value="DNA ligase/mRNA capping enzyme, catalytic domain"/>
    <property type="match status" value="1"/>
</dbReference>
<gene>
    <name evidence="18" type="primary">cdc17</name>
    <name evidence="18" type="ORF">IWQ62_002067</name>
</gene>
<feature type="compositionally biased region" description="Polar residues" evidence="16">
    <location>
        <begin position="803"/>
        <end position="823"/>
    </location>
</feature>
<dbReference type="Pfam" id="PF01068">
    <property type="entry name" value="DNA_ligase_A_M"/>
    <property type="match status" value="1"/>
</dbReference>
<dbReference type="GO" id="GO:0006281">
    <property type="term" value="P:DNA repair"/>
    <property type="evidence" value="ECO:0007669"/>
    <property type="project" value="UniProtKB-KW"/>
</dbReference>
<keyword evidence="9 14" id="KW-0233">DNA recombination</keyword>
<keyword evidence="12" id="KW-0131">Cell cycle</keyword>
<keyword evidence="5" id="KW-0235">DNA replication</keyword>
<dbReference type="FunFam" id="3.30.470.30:FF:000016">
    <property type="entry name" value="DNA ligase"/>
    <property type="match status" value="1"/>
</dbReference>
<feature type="compositionally biased region" description="Basic and acidic residues" evidence="16">
    <location>
        <begin position="33"/>
        <end position="52"/>
    </location>
</feature>
<dbReference type="Pfam" id="PF04679">
    <property type="entry name" value="DNA_ligase_A_C"/>
    <property type="match status" value="1"/>
</dbReference>
<evidence type="ECO:0000256" key="13">
    <source>
        <dbReference type="ARBA" id="ARBA00034003"/>
    </source>
</evidence>
<dbReference type="Pfam" id="PF04675">
    <property type="entry name" value="DNA_ligase_A_N"/>
    <property type="match status" value="1"/>
</dbReference>
<dbReference type="PANTHER" id="PTHR45674">
    <property type="entry name" value="DNA LIGASE 1/3 FAMILY MEMBER"/>
    <property type="match status" value="1"/>
</dbReference>
<evidence type="ECO:0000256" key="8">
    <source>
        <dbReference type="ARBA" id="ARBA00022840"/>
    </source>
</evidence>
<evidence type="ECO:0000313" key="19">
    <source>
        <dbReference type="Proteomes" id="UP001150925"/>
    </source>
</evidence>
<evidence type="ECO:0000259" key="17">
    <source>
        <dbReference type="PROSITE" id="PS50160"/>
    </source>
</evidence>
<evidence type="ECO:0000256" key="1">
    <source>
        <dbReference type="ARBA" id="ARBA00004123"/>
    </source>
</evidence>
<sequence>MATQKSLMGFFGAAGSAAKSKPKRSPKPPTLDDQPKKSEEVPVPTVEDKPMECDPSTTANGSENTESLSEPVSDRSSPVKKKRRLRRRRKAISTSDEETEVAIGPTSPKDAAVQEPATNLAAPDSKQDSAVGSDASLPIQDSLENTLPAKDPLSVAVAEKQAKAAKPSTGKTIKPRNKAQSTGSGKKPTNANLLAPPEVVERFAEMIQTDVSYAALCYMFEQVEATTKRLLIADILTHFFRRVIAKAPQELLPLVYLCINRLSPQYEGIELGVGESLLIKAVAEATGRGAAKVKADVVALGDIGLVAKESRSTQRTMTMFKTRQLKVAQVFQTLKQIATTSGHASMSHKVGKIKGMLATCQGNEAKYLMRSLEGKLRIGLAEQTVLVALAHAFVLHHQTEKLDVETLAETLQEAAATVKSVYNELPSYDVMIPALLEHGVDKLSEFCKLTPGIPVKPMLAHPTKSISEVLDRFENHTFTCEYKYDGERAQIHRLEDGRTLIFSRNSENMTAKYPDVMDKMNRALVAGTGSFILDCEAVAWDRAQRKILPFQILSTRKRKDVKESEITVQVCVFAFDLLYLNGRSLLRVPLAERRKLLAESFRCVDGDFQFAKSQVITDVEEIQTFLDESVEDNCEGLMVKTLDGDEASYEPSRRSRNWLKVKKDYISGIGDTLDLMVMGAYAGRGKRTGVYGGFLLSCYNPDNEHYEAICKIGTGFTEADLESHRDILRESIISQPRSYYNFGDSVKPDVWFEPRMVWEIRAADLSISPVYQAAVGKVDSYKGISLRFPRFVRIRDDKGPEDATTSDQIADMYQSQKINSVDHPQSDDN</sequence>
<keyword evidence="10 14" id="KW-0234">DNA repair</keyword>
<evidence type="ECO:0000256" key="3">
    <source>
        <dbReference type="ARBA" id="ARBA00022598"/>
    </source>
</evidence>
<dbReference type="InterPro" id="IPR050191">
    <property type="entry name" value="ATP-dep_DNA_ligase"/>
</dbReference>
<name>A0A9W8AWG3_9FUNG</name>
<dbReference type="InterPro" id="IPR012308">
    <property type="entry name" value="DNA_ligase_ATP-dep_N"/>
</dbReference>
<evidence type="ECO:0000313" key="18">
    <source>
        <dbReference type="EMBL" id="KAJ1967090.1"/>
    </source>
</evidence>
<dbReference type="GO" id="GO:0003677">
    <property type="term" value="F:DNA binding"/>
    <property type="evidence" value="ECO:0007669"/>
    <property type="project" value="InterPro"/>
</dbReference>
<dbReference type="CDD" id="cd07969">
    <property type="entry name" value="OBF_DNA_ligase_I"/>
    <property type="match status" value="1"/>
</dbReference>
<evidence type="ECO:0000256" key="10">
    <source>
        <dbReference type="ARBA" id="ARBA00023204"/>
    </source>
</evidence>
<comment type="similarity">
    <text evidence="2 15">Belongs to the ATP-dependent DNA ligase family.</text>
</comment>
<comment type="subcellular location">
    <subcellularLocation>
        <location evidence="1">Nucleus</location>
    </subcellularLocation>
</comment>
<evidence type="ECO:0000256" key="5">
    <source>
        <dbReference type="ARBA" id="ARBA00022705"/>
    </source>
</evidence>
<dbReference type="InterPro" id="IPR012340">
    <property type="entry name" value="NA-bd_OB-fold"/>
</dbReference>
<dbReference type="Gene3D" id="3.30.470.30">
    <property type="entry name" value="DNA ligase/mRNA capping enzyme"/>
    <property type="match status" value="1"/>
</dbReference>
<accession>A0A9W8AWG3</accession>
<dbReference type="Proteomes" id="UP001150925">
    <property type="component" value="Unassembled WGS sequence"/>
</dbReference>
<dbReference type="CDD" id="cd07900">
    <property type="entry name" value="Adenylation_DNA_ligase_I_Euk"/>
    <property type="match status" value="1"/>
</dbReference>
<evidence type="ECO:0000256" key="14">
    <source>
        <dbReference type="RuleBase" id="RU000617"/>
    </source>
</evidence>
<dbReference type="InterPro" id="IPR036599">
    <property type="entry name" value="DNA_ligase_N_sf"/>
</dbReference>
<evidence type="ECO:0000256" key="12">
    <source>
        <dbReference type="ARBA" id="ARBA00023306"/>
    </source>
</evidence>
<dbReference type="GO" id="GO:0006310">
    <property type="term" value="P:DNA recombination"/>
    <property type="evidence" value="ECO:0007669"/>
    <property type="project" value="UniProtKB-KW"/>
</dbReference>
<dbReference type="GO" id="GO:1903461">
    <property type="term" value="P:Okazaki fragment processing involved in mitotic DNA replication"/>
    <property type="evidence" value="ECO:0007669"/>
    <property type="project" value="TreeGrafter"/>
</dbReference>
<evidence type="ECO:0000256" key="15">
    <source>
        <dbReference type="RuleBase" id="RU004196"/>
    </source>
</evidence>
<keyword evidence="7 14" id="KW-0227">DNA damage</keyword>
<feature type="region of interest" description="Disordered" evidence="16">
    <location>
        <begin position="158"/>
        <end position="192"/>
    </location>
</feature>
<evidence type="ECO:0000256" key="11">
    <source>
        <dbReference type="ARBA" id="ARBA00023242"/>
    </source>
</evidence>
<dbReference type="OrthoDB" id="206088at2759"/>
<dbReference type="FunFam" id="1.10.3260.10:FF:000001">
    <property type="entry name" value="DNA ligase"/>
    <property type="match status" value="1"/>
</dbReference>
<dbReference type="PROSITE" id="PS00333">
    <property type="entry name" value="DNA_LIGASE_A2"/>
    <property type="match status" value="1"/>
</dbReference>
<comment type="caution">
    <text evidence="18">The sequence shown here is derived from an EMBL/GenBank/DDBJ whole genome shotgun (WGS) entry which is preliminary data.</text>
</comment>
<feature type="compositionally biased region" description="Polar residues" evidence="16">
    <location>
        <begin position="178"/>
        <end position="192"/>
    </location>
</feature>
<dbReference type="GO" id="GO:0005524">
    <property type="term" value="F:ATP binding"/>
    <property type="evidence" value="ECO:0007669"/>
    <property type="project" value="UniProtKB-KW"/>
</dbReference>
<evidence type="ECO:0000256" key="16">
    <source>
        <dbReference type="SAM" id="MobiDB-lite"/>
    </source>
</evidence>
<dbReference type="GO" id="GO:0051301">
    <property type="term" value="P:cell division"/>
    <property type="evidence" value="ECO:0007669"/>
    <property type="project" value="UniProtKB-KW"/>
</dbReference>
<evidence type="ECO:0000256" key="6">
    <source>
        <dbReference type="ARBA" id="ARBA00022741"/>
    </source>
</evidence>
<dbReference type="Gene3D" id="1.10.3260.10">
    <property type="entry name" value="DNA ligase, ATP-dependent, N-terminal domain"/>
    <property type="match status" value="1"/>
</dbReference>
<comment type="catalytic activity">
    <reaction evidence="13 14">
        <text>ATP + (deoxyribonucleotide)n-3'-hydroxyl + 5'-phospho-(deoxyribonucleotide)m = (deoxyribonucleotide)n+m + AMP + diphosphate.</text>
        <dbReference type="EC" id="6.5.1.1"/>
    </reaction>
</comment>
<dbReference type="PANTHER" id="PTHR45674:SF4">
    <property type="entry name" value="DNA LIGASE 1"/>
    <property type="match status" value="1"/>
</dbReference>
<dbReference type="GO" id="GO:0005739">
    <property type="term" value="C:mitochondrion"/>
    <property type="evidence" value="ECO:0007669"/>
    <property type="project" value="TreeGrafter"/>
</dbReference>
<dbReference type="GO" id="GO:0003910">
    <property type="term" value="F:DNA ligase (ATP) activity"/>
    <property type="evidence" value="ECO:0007669"/>
    <property type="project" value="UniProtKB-EC"/>
</dbReference>
<keyword evidence="11" id="KW-0539">Nucleus</keyword>
<dbReference type="Gene3D" id="3.30.1490.70">
    <property type="match status" value="1"/>
</dbReference>
<keyword evidence="19" id="KW-1185">Reference proteome</keyword>
<dbReference type="SUPFAM" id="SSF50249">
    <property type="entry name" value="Nucleic acid-binding proteins"/>
    <property type="match status" value="1"/>
</dbReference>
<dbReference type="GO" id="GO:0071897">
    <property type="term" value="P:DNA biosynthetic process"/>
    <property type="evidence" value="ECO:0007669"/>
    <property type="project" value="InterPro"/>
</dbReference>
<protein>
    <recommendedName>
        <fullName evidence="14">DNA ligase</fullName>
        <ecNumber evidence="14">6.5.1.1</ecNumber>
    </recommendedName>
</protein>
<organism evidence="18 19">
    <name type="scientific">Dispira parvispora</name>
    <dbReference type="NCBI Taxonomy" id="1520584"/>
    <lineage>
        <taxon>Eukaryota</taxon>
        <taxon>Fungi</taxon>
        <taxon>Fungi incertae sedis</taxon>
        <taxon>Zoopagomycota</taxon>
        <taxon>Kickxellomycotina</taxon>
        <taxon>Dimargaritomycetes</taxon>
        <taxon>Dimargaritales</taxon>
        <taxon>Dimargaritaceae</taxon>
        <taxon>Dispira</taxon>
    </lineage>
</organism>
<feature type="compositionally biased region" description="Polar residues" evidence="16">
    <location>
        <begin position="55"/>
        <end position="76"/>
    </location>
</feature>
<evidence type="ECO:0000256" key="2">
    <source>
        <dbReference type="ARBA" id="ARBA00007572"/>
    </source>
</evidence>
<dbReference type="AlphaFoldDB" id="A0A9W8AWG3"/>
<dbReference type="PROSITE" id="PS00697">
    <property type="entry name" value="DNA_LIGASE_A1"/>
    <property type="match status" value="1"/>
</dbReference>
<keyword evidence="8 14" id="KW-0067">ATP-binding</keyword>
<dbReference type="InterPro" id="IPR000977">
    <property type="entry name" value="DNA_ligase_ATP-dep"/>
</dbReference>
<evidence type="ECO:0000256" key="4">
    <source>
        <dbReference type="ARBA" id="ARBA00022618"/>
    </source>
</evidence>
<keyword evidence="6 14" id="KW-0547">Nucleotide-binding</keyword>
<feature type="domain" description="ATP-dependent DNA ligase family profile" evidence="17">
    <location>
        <begin position="563"/>
        <end position="700"/>
    </location>
</feature>
<keyword evidence="4" id="KW-0132">Cell division</keyword>
<dbReference type="EC" id="6.5.1.1" evidence="14"/>
<dbReference type="InterPro" id="IPR012309">
    <property type="entry name" value="DNA_ligase_ATP-dep_C"/>
</dbReference>
<evidence type="ECO:0000256" key="9">
    <source>
        <dbReference type="ARBA" id="ARBA00023172"/>
    </source>
</evidence>